<proteinExistence type="predicted"/>
<evidence type="ECO:0000256" key="1">
    <source>
        <dbReference type="ARBA" id="ARBA00022737"/>
    </source>
</evidence>
<gene>
    <name evidence="3" type="ORF">C7M84_021762</name>
</gene>
<keyword evidence="1" id="KW-0677">Repeat</keyword>
<comment type="caution">
    <text evidence="3">The sequence shown here is derived from an EMBL/GenBank/DDBJ whole genome shotgun (WGS) entry which is preliminary data.</text>
</comment>
<keyword evidence="4" id="KW-1185">Reference proteome</keyword>
<feature type="compositionally biased region" description="Low complexity" evidence="2">
    <location>
        <begin position="304"/>
        <end position="324"/>
    </location>
</feature>
<name>A0A423S917_PENVA</name>
<dbReference type="InterPro" id="IPR051860">
    <property type="entry name" value="Plasmodium_CSP_Invasion"/>
</dbReference>
<organism evidence="3 4">
    <name type="scientific">Penaeus vannamei</name>
    <name type="common">Whiteleg shrimp</name>
    <name type="synonym">Litopenaeus vannamei</name>
    <dbReference type="NCBI Taxonomy" id="6689"/>
    <lineage>
        <taxon>Eukaryota</taxon>
        <taxon>Metazoa</taxon>
        <taxon>Ecdysozoa</taxon>
        <taxon>Arthropoda</taxon>
        <taxon>Crustacea</taxon>
        <taxon>Multicrustacea</taxon>
        <taxon>Malacostraca</taxon>
        <taxon>Eumalacostraca</taxon>
        <taxon>Eucarida</taxon>
        <taxon>Decapoda</taxon>
        <taxon>Dendrobranchiata</taxon>
        <taxon>Penaeoidea</taxon>
        <taxon>Penaeidae</taxon>
        <taxon>Penaeus</taxon>
    </lineage>
</organism>
<sequence>MPSRVARFNSHPSIPGSECHSQHPKVPIHTHATQRFTATIPFQSHSHTTRLHSKQAYRIPEVDLSTGIQSHPSHSHPSSTKDSQANFTSIITIHAAILSIHPRSAITVIRQPPIQSQHANQTSQGFTAIPVPSYPSSIHPSRFTSHPSIHPDNQIHKPPFHPFQTNQYSQPPIWHPSRTTRFHRPPIHHLSNPSIHPIHPSVQSRSQPAIHPSNPSIHPSHPSMPSIHPRFNSHPSIHPSIHPTRFTGHPSIHQSHPSIQIDSTHPFHPIHSRTTRSLHHTHPYHQSQPDSLPATHPSTHPYEISPFIHPKSIHPIHPSISSIHTNQPMPSQIHSHPASDQPVQITAIQFHPSRISQPPRQRQTRQDRDRLPREPSTFAKQTSRPFLLSRFARFAVGAFHATDIFNFPNASTWTP</sequence>
<dbReference type="PANTHER" id="PTHR44826:SF3">
    <property type="entry name" value="SPORE COAT PROTEIN SP85"/>
    <property type="match status" value="1"/>
</dbReference>
<feature type="region of interest" description="Disordered" evidence="2">
    <location>
        <begin position="249"/>
        <end position="381"/>
    </location>
</feature>
<evidence type="ECO:0000256" key="2">
    <source>
        <dbReference type="SAM" id="MobiDB-lite"/>
    </source>
</evidence>
<dbReference type="PANTHER" id="PTHR44826">
    <property type="entry name" value="SPORE COAT PROTEIN SP85"/>
    <property type="match status" value="1"/>
</dbReference>
<dbReference type="Proteomes" id="UP000283509">
    <property type="component" value="Unassembled WGS sequence"/>
</dbReference>
<accession>A0A423S917</accession>
<feature type="compositionally biased region" description="Polar residues" evidence="2">
    <location>
        <begin position="325"/>
        <end position="334"/>
    </location>
</feature>
<dbReference type="EMBL" id="QCYY01004628">
    <property type="protein sequence ID" value="ROT60695.1"/>
    <property type="molecule type" value="Genomic_DNA"/>
</dbReference>
<dbReference type="AlphaFoldDB" id="A0A423S917"/>
<reference evidence="3 4" key="1">
    <citation type="submission" date="2018-04" db="EMBL/GenBank/DDBJ databases">
        <authorList>
            <person name="Zhang X."/>
            <person name="Yuan J."/>
            <person name="Li F."/>
            <person name="Xiang J."/>
        </authorList>
    </citation>
    <scope>NUCLEOTIDE SEQUENCE [LARGE SCALE GENOMIC DNA]</scope>
    <source>
        <tissue evidence="3">Muscle</tissue>
    </source>
</reference>
<protein>
    <submittedName>
        <fullName evidence="3">Uncharacterized protein</fullName>
    </submittedName>
</protein>
<reference evidence="3 4" key="2">
    <citation type="submission" date="2019-01" db="EMBL/GenBank/DDBJ databases">
        <title>The decoding of complex shrimp genome reveals the adaptation for benthos swimmer, frequently molting mechanism and breeding impact on genome.</title>
        <authorList>
            <person name="Sun Y."/>
            <person name="Gao Y."/>
            <person name="Yu Y."/>
        </authorList>
    </citation>
    <scope>NUCLEOTIDE SEQUENCE [LARGE SCALE GENOMIC DNA]</scope>
    <source>
        <tissue evidence="3">Muscle</tissue>
    </source>
</reference>
<evidence type="ECO:0000313" key="3">
    <source>
        <dbReference type="EMBL" id="ROT60695.1"/>
    </source>
</evidence>
<feature type="compositionally biased region" description="Basic residues" evidence="2">
    <location>
        <begin position="268"/>
        <end position="283"/>
    </location>
</feature>
<evidence type="ECO:0000313" key="4">
    <source>
        <dbReference type="Proteomes" id="UP000283509"/>
    </source>
</evidence>
<feature type="region of interest" description="Disordered" evidence="2">
    <location>
        <begin position="1"/>
        <end position="24"/>
    </location>
</feature>
<feature type="compositionally biased region" description="Low complexity" evidence="2">
    <location>
        <begin position="352"/>
        <end position="361"/>
    </location>
</feature>
<feature type="compositionally biased region" description="Basic and acidic residues" evidence="2">
    <location>
        <begin position="364"/>
        <end position="373"/>
    </location>
</feature>
<feature type="compositionally biased region" description="Polar residues" evidence="2">
    <location>
        <begin position="252"/>
        <end position="263"/>
    </location>
</feature>